<protein>
    <submittedName>
        <fullName evidence="1">Uncharacterized protein</fullName>
    </submittedName>
</protein>
<evidence type="ECO:0000313" key="1">
    <source>
        <dbReference type="EMBL" id="JAH07572.1"/>
    </source>
</evidence>
<reference evidence="1" key="2">
    <citation type="journal article" date="2015" name="Fish Shellfish Immunol.">
        <title>Early steps in the European eel (Anguilla anguilla)-Vibrio vulnificus interaction in the gills: Role of the RtxA13 toxin.</title>
        <authorList>
            <person name="Callol A."/>
            <person name="Pajuelo D."/>
            <person name="Ebbesson L."/>
            <person name="Teles M."/>
            <person name="MacKenzie S."/>
            <person name="Amaro C."/>
        </authorList>
    </citation>
    <scope>NUCLEOTIDE SEQUENCE</scope>
</reference>
<proteinExistence type="predicted"/>
<dbReference type="EMBL" id="GBXM01101005">
    <property type="protein sequence ID" value="JAH07572.1"/>
    <property type="molecule type" value="Transcribed_RNA"/>
</dbReference>
<organism evidence="1">
    <name type="scientific">Anguilla anguilla</name>
    <name type="common">European freshwater eel</name>
    <name type="synonym">Muraena anguilla</name>
    <dbReference type="NCBI Taxonomy" id="7936"/>
    <lineage>
        <taxon>Eukaryota</taxon>
        <taxon>Metazoa</taxon>
        <taxon>Chordata</taxon>
        <taxon>Craniata</taxon>
        <taxon>Vertebrata</taxon>
        <taxon>Euteleostomi</taxon>
        <taxon>Actinopterygii</taxon>
        <taxon>Neopterygii</taxon>
        <taxon>Teleostei</taxon>
        <taxon>Anguilliformes</taxon>
        <taxon>Anguillidae</taxon>
        <taxon>Anguilla</taxon>
    </lineage>
</organism>
<sequence length="39" mass="4713">MFRPAQPIRSRIRIYHRTDSQNELYPSYLVSWAARWCSG</sequence>
<dbReference type="AlphaFoldDB" id="A0A0E9PTF7"/>
<name>A0A0E9PTF7_ANGAN</name>
<accession>A0A0E9PTF7</accession>
<reference evidence="1" key="1">
    <citation type="submission" date="2014-11" db="EMBL/GenBank/DDBJ databases">
        <authorList>
            <person name="Amaro Gonzalez C."/>
        </authorList>
    </citation>
    <scope>NUCLEOTIDE SEQUENCE</scope>
</reference>